<proteinExistence type="predicted"/>
<evidence type="ECO:0000313" key="4">
    <source>
        <dbReference type="Proteomes" id="UP000807769"/>
    </source>
</evidence>
<accession>A0A9P7E036</accession>
<feature type="compositionally biased region" description="Polar residues" evidence="1">
    <location>
        <begin position="151"/>
        <end position="165"/>
    </location>
</feature>
<dbReference type="AlphaFoldDB" id="A0A9P7E036"/>
<feature type="compositionally biased region" description="Polar residues" evidence="1">
    <location>
        <begin position="185"/>
        <end position="204"/>
    </location>
</feature>
<dbReference type="OrthoDB" id="2687408at2759"/>
<protein>
    <submittedName>
        <fullName evidence="3">Uncharacterized protein</fullName>
    </submittedName>
</protein>
<dbReference type="RefSeq" id="XP_041188190.1">
    <property type="nucleotide sequence ID" value="XM_041340994.1"/>
</dbReference>
<sequence>MSLTPLTPPPLAGPTPTGGPPIVITTPGSASGAQSSTTSSSSSSHASTTSISSSSSSQNGLSTGAQAGITFGIVFFLILSVLLFYNLKRRYQRARDKVDDEPALVTSEVSQYLPLHFVAPRERIPPPPPPPPPHLGGILRIRLQQDRYSTLSQATDPQRIATQDVPTLPNPHDPFSAPARPASHYSPTYSAPHDTSVTAATMATSDVPAVSSSSNSQSERQLSELYADMSRHQKELEFEHKKRSFEQAQELQEPPPQYPS</sequence>
<feature type="region of interest" description="Disordered" evidence="1">
    <location>
        <begin position="151"/>
        <end position="260"/>
    </location>
</feature>
<gene>
    <name evidence="3" type="ORF">BJ212DRAFT_1485508</name>
</gene>
<evidence type="ECO:0000256" key="1">
    <source>
        <dbReference type="SAM" id="MobiDB-lite"/>
    </source>
</evidence>
<feature type="compositionally biased region" description="Low complexity" evidence="1">
    <location>
        <begin position="211"/>
        <end position="225"/>
    </location>
</feature>
<feature type="compositionally biased region" description="Low complexity" evidence="1">
    <location>
        <begin position="20"/>
        <end position="61"/>
    </location>
</feature>
<keyword evidence="2" id="KW-0812">Transmembrane</keyword>
<feature type="compositionally biased region" description="Basic and acidic residues" evidence="1">
    <location>
        <begin position="229"/>
        <end position="240"/>
    </location>
</feature>
<keyword evidence="2" id="KW-1133">Transmembrane helix</keyword>
<evidence type="ECO:0000313" key="3">
    <source>
        <dbReference type="EMBL" id="KAG1807656.1"/>
    </source>
</evidence>
<comment type="caution">
    <text evidence="3">The sequence shown here is derived from an EMBL/GenBank/DDBJ whole genome shotgun (WGS) entry which is preliminary data.</text>
</comment>
<reference evidence="3" key="1">
    <citation type="journal article" date="2020" name="New Phytol.">
        <title>Comparative genomics reveals dynamic genome evolution in host specialist ectomycorrhizal fungi.</title>
        <authorList>
            <person name="Lofgren L.A."/>
            <person name="Nguyen N.H."/>
            <person name="Vilgalys R."/>
            <person name="Ruytinx J."/>
            <person name="Liao H.L."/>
            <person name="Branco S."/>
            <person name="Kuo A."/>
            <person name="LaButti K."/>
            <person name="Lipzen A."/>
            <person name="Andreopoulos W."/>
            <person name="Pangilinan J."/>
            <person name="Riley R."/>
            <person name="Hundley H."/>
            <person name="Na H."/>
            <person name="Barry K."/>
            <person name="Grigoriev I.V."/>
            <person name="Stajich J.E."/>
            <person name="Kennedy P.G."/>
        </authorList>
    </citation>
    <scope>NUCLEOTIDE SEQUENCE</scope>
    <source>
        <strain evidence="3">MN1</strain>
    </source>
</reference>
<feature type="compositionally biased region" description="Pro residues" evidence="1">
    <location>
        <begin position="1"/>
        <end position="19"/>
    </location>
</feature>
<name>A0A9P7E036_9AGAM</name>
<dbReference type="GeneID" id="64635010"/>
<dbReference type="EMBL" id="JABBWG010000042">
    <property type="protein sequence ID" value="KAG1807656.1"/>
    <property type="molecule type" value="Genomic_DNA"/>
</dbReference>
<feature type="region of interest" description="Disordered" evidence="1">
    <location>
        <begin position="1"/>
        <end position="61"/>
    </location>
</feature>
<feature type="transmembrane region" description="Helical" evidence="2">
    <location>
        <begin position="65"/>
        <end position="87"/>
    </location>
</feature>
<keyword evidence="4" id="KW-1185">Reference proteome</keyword>
<evidence type="ECO:0000256" key="2">
    <source>
        <dbReference type="SAM" id="Phobius"/>
    </source>
</evidence>
<keyword evidence="2" id="KW-0472">Membrane</keyword>
<dbReference type="Proteomes" id="UP000807769">
    <property type="component" value="Unassembled WGS sequence"/>
</dbReference>
<organism evidence="3 4">
    <name type="scientific">Suillus subaureus</name>
    <dbReference type="NCBI Taxonomy" id="48587"/>
    <lineage>
        <taxon>Eukaryota</taxon>
        <taxon>Fungi</taxon>
        <taxon>Dikarya</taxon>
        <taxon>Basidiomycota</taxon>
        <taxon>Agaricomycotina</taxon>
        <taxon>Agaricomycetes</taxon>
        <taxon>Agaricomycetidae</taxon>
        <taxon>Boletales</taxon>
        <taxon>Suillineae</taxon>
        <taxon>Suillaceae</taxon>
        <taxon>Suillus</taxon>
    </lineage>
</organism>